<dbReference type="AlphaFoldDB" id="A0A2M4DDX9"/>
<proteinExistence type="predicted"/>
<feature type="signal peptide" evidence="1">
    <location>
        <begin position="1"/>
        <end position="19"/>
    </location>
</feature>
<reference evidence="2" key="1">
    <citation type="submission" date="2018-01" db="EMBL/GenBank/DDBJ databases">
        <title>An insight into the sialome of Amazonian anophelines.</title>
        <authorList>
            <person name="Ribeiro J.M."/>
            <person name="Scarpassa V."/>
            <person name="Calvo E."/>
        </authorList>
    </citation>
    <scope>NUCLEOTIDE SEQUENCE</scope>
</reference>
<feature type="chain" id="PRO_5014876122" evidence="1">
    <location>
        <begin position="20"/>
        <end position="88"/>
    </location>
</feature>
<name>A0A2M4DDX9_ANODA</name>
<dbReference type="EMBL" id="GGFL01011636">
    <property type="protein sequence ID" value="MBW75814.1"/>
    <property type="molecule type" value="Transcribed_RNA"/>
</dbReference>
<evidence type="ECO:0000313" key="2">
    <source>
        <dbReference type="EMBL" id="MBW75814.1"/>
    </source>
</evidence>
<keyword evidence="1" id="KW-0732">Signal</keyword>
<evidence type="ECO:0000256" key="1">
    <source>
        <dbReference type="SAM" id="SignalP"/>
    </source>
</evidence>
<protein>
    <submittedName>
        <fullName evidence="2">Putative secreted protein</fullName>
    </submittedName>
</protein>
<accession>A0A2M4DDX9</accession>
<sequence>MDMFIIVIVIFSSITFLSCIHQPSRDCSRCWRSLKPFLFLPNASSRGDLDLRRSLSLSHTKTHTNTHMFSLVNALENSSTKENEKTRP</sequence>
<organism evidence="2">
    <name type="scientific">Anopheles darlingi</name>
    <name type="common">Mosquito</name>
    <dbReference type="NCBI Taxonomy" id="43151"/>
    <lineage>
        <taxon>Eukaryota</taxon>
        <taxon>Metazoa</taxon>
        <taxon>Ecdysozoa</taxon>
        <taxon>Arthropoda</taxon>
        <taxon>Hexapoda</taxon>
        <taxon>Insecta</taxon>
        <taxon>Pterygota</taxon>
        <taxon>Neoptera</taxon>
        <taxon>Endopterygota</taxon>
        <taxon>Diptera</taxon>
        <taxon>Nematocera</taxon>
        <taxon>Culicoidea</taxon>
        <taxon>Culicidae</taxon>
        <taxon>Anophelinae</taxon>
        <taxon>Anopheles</taxon>
    </lineage>
</organism>